<keyword evidence="2" id="KW-0012">Acyltransferase</keyword>
<dbReference type="InterPro" id="IPR016181">
    <property type="entry name" value="Acyl_CoA_acyltransferase"/>
</dbReference>
<dbReference type="InterPro" id="IPR000182">
    <property type="entry name" value="GNAT_dom"/>
</dbReference>
<evidence type="ECO:0000313" key="4">
    <source>
        <dbReference type="Proteomes" id="UP000503440"/>
    </source>
</evidence>
<dbReference type="Pfam" id="PF13420">
    <property type="entry name" value="Acetyltransf_4"/>
    <property type="match status" value="1"/>
</dbReference>
<dbReference type="PROSITE" id="PS51186">
    <property type="entry name" value="GNAT"/>
    <property type="match status" value="1"/>
</dbReference>
<protein>
    <submittedName>
        <fullName evidence="3">N-acetyltransferase</fullName>
    </submittedName>
</protein>
<evidence type="ECO:0000256" key="1">
    <source>
        <dbReference type="ARBA" id="ARBA00022679"/>
    </source>
</evidence>
<accession>A0A6C0XYS4</accession>
<dbReference type="Gene3D" id="3.40.630.30">
    <property type="match status" value="1"/>
</dbReference>
<dbReference type="GO" id="GO:0016747">
    <property type="term" value="F:acyltransferase activity, transferring groups other than amino-acyl groups"/>
    <property type="evidence" value="ECO:0007669"/>
    <property type="project" value="InterPro"/>
</dbReference>
<name>A0A6C0XYS4_9GAMM</name>
<evidence type="ECO:0000256" key="2">
    <source>
        <dbReference type="ARBA" id="ARBA00023315"/>
    </source>
</evidence>
<dbReference type="SUPFAM" id="SSF55729">
    <property type="entry name" value="Acyl-CoA N-acyltransferases (Nat)"/>
    <property type="match status" value="1"/>
</dbReference>
<dbReference type="PANTHER" id="PTHR43072">
    <property type="entry name" value="N-ACETYLTRANSFERASE"/>
    <property type="match status" value="1"/>
</dbReference>
<organism evidence="3 4">
    <name type="scientific">Acinetobacter indicus</name>
    <dbReference type="NCBI Taxonomy" id="756892"/>
    <lineage>
        <taxon>Bacteria</taxon>
        <taxon>Pseudomonadati</taxon>
        <taxon>Pseudomonadota</taxon>
        <taxon>Gammaproteobacteria</taxon>
        <taxon>Moraxellales</taxon>
        <taxon>Moraxellaceae</taxon>
        <taxon>Acinetobacter</taxon>
    </lineage>
</organism>
<sequence>MRFHLRPATEHDLAAIQAIYNPEVLQHVNTWNEQPFDLAHFQHWFQQLQKQNFPLLVAEHLDTGQIAGYADYSTFRSISGFKHTVEHSVFIDRQFSRQGLGKQLMQALIQHAQAHQVHVMVAAIDHDNNGSMALHQQLGFQHCGYMPQVGRKFGQWRDLVLMQLILDPASEQPASTPVD</sequence>
<evidence type="ECO:0000313" key="3">
    <source>
        <dbReference type="EMBL" id="QIC69028.1"/>
    </source>
</evidence>
<dbReference type="RefSeq" id="WP_163145374.1">
    <property type="nucleotide sequence ID" value="NZ_CP044445.1"/>
</dbReference>
<proteinExistence type="predicted"/>
<dbReference type="EMBL" id="CP044455">
    <property type="protein sequence ID" value="QIC69028.1"/>
    <property type="molecule type" value="Genomic_DNA"/>
</dbReference>
<dbReference type="PANTHER" id="PTHR43072:SF23">
    <property type="entry name" value="UPF0039 PROTEIN C11D3.02C"/>
    <property type="match status" value="1"/>
</dbReference>
<gene>
    <name evidence="3" type="ORF">FSC09_00570</name>
</gene>
<dbReference type="CDD" id="cd04301">
    <property type="entry name" value="NAT_SF"/>
    <property type="match status" value="1"/>
</dbReference>
<reference evidence="3 4" key="1">
    <citation type="submission" date="2019-09" db="EMBL/GenBank/DDBJ databases">
        <title>Non-baumannii Acinetobacter spp. carrying blaNDM-1 isolated in China.</title>
        <authorList>
            <person name="Cui C."/>
            <person name="Chen C."/>
            <person name="Sun J."/>
            <person name="Liu Y."/>
        </authorList>
    </citation>
    <scope>NUCLEOTIDE SEQUENCE [LARGE SCALE GENOMIC DNA]</scope>
    <source>
        <strain evidence="3 4">B18</strain>
    </source>
</reference>
<keyword evidence="1 3" id="KW-0808">Transferase</keyword>
<dbReference type="Proteomes" id="UP000503440">
    <property type="component" value="Chromosome"/>
</dbReference>
<dbReference type="AlphaFoldDB" id="A0A6C0XYS4"/>